<organism evidence="1 2">
    <name type="scientific">Madurella fahalii</name>
    <dbReference type="NCBI Taxonomy" id="1157608"/>
    <lineage>
        <taxon>Eukaryota</taxon>
        <taxon>Fungi</taxon>
        <taxon>Dikarya</taxon>
        <taxon>Ascomycota</taxon>
        <taxon>Pezizomycotina</taxon>
        <taxon>Sordariomycetes</taxon>
        <taxon>Sordariomycetidae</taxon>
        <taxon>Sordariales</taxon>
        <taxon>Sordariales incertae sedis</taxon>
        <taxon>Madurella</taxon>
    </lineage>
</organism>
<protein>
    <submittedName>
        <fullName evidence="1">Uncharacterized protein</fullName>
    </submittedName>
</protein>
<dbReference type="GeneID" id="98180729"/>
<dbReference type="RefSeq" id="XP_070921507.1">
    <property type="nucleotide sequence ID" value="XM_071065406.1"/>
</dbReference>
<comment type="caution">
    <text evidence="1">The sequence shown here is derived from an EMBL/GenBank/DDBJ whole genome shotgun (WGS) entry which is preliminary data.</text>
</comment>
<gene>
    <name evidence="1" type="ORF">MFIFM68171_09987</name>
</gene>
<keyword evidence="2" id="KW-1185">Reference proteome</keyword>
<evidence type="ECO:0000313" key="1">
    <source>
        <dbReference type="EMBL" id="GAB1319777.1"/>
    </source>
</evidence>
<evidence type="ECO:0000313" key="2">
    <source>
        <dbReference type="Proteomes" id="UP001628179"/>
    </source>
</evidence>
<accession>A0ABQ0GPW9</accession>
<dbReference type="EMBL" id="BAAFSV010000005">
    <property type="protein sequence ID" value="GAB1319777.1"/>
    <property type="molecule type" value="Genomic_DNA"/>
</dbReference>
<reference evidence="1 2" key="1">
    <citation type="submission" date="2024-09" db="EMBL/GenBank/DDBJ databases">
        <title>Itraconazole resistance in Madurella fahalii resulting from another homologue of gene encoding cytochrome P450 14-alpha sterol demethylase (CYP51).</title>
        <authorList>
            <person name="Yoshioka I."/>
            <person name="Fahal A.H."/>
            <person name="Kaneko S."/>
            <person name="Yaguchi T."/>
        </authorList>
    </citation>
    <scope>NUCLEOTIDE SEQUENCE [LARGE SCALE GENOMIC DNA]</scope>
    <source>
        <strain evidence="1 2">IFM 68171</strain>
    </source>
</reference>
<name>A0ABQ0GPW9_9PEZI</name>
<dbReference type="Proteomes" id="UP001628179">
    <property type="component" value="Unassembled WGS sequence"/>
</dbReference>
<sequence>MQQTLHLLNGGRVAAAAAARKQVSTVPAPAGPGSFTKVERLGNRVLREQTYYFVDDATDNKYPVIPSFDHWRFPHDNPPNNWKDLKIPVPPPSILALLVDLEASRPGHATSLAALRLAFRC</sequence>
<proteinExistence type="predicted"/>